<dbReference type="STRING" id="1867952.MTBPR1_210009"/>
<dbReference type="Proteomes" id="UP000231658">
    <property type="component" value="Unassembled WGS sequence"/>
</dbReference>
<proteinExistence type="predicted"/>
<dbReference type="InterPro" id="IPR032710">
    <property type="entry name" value="NTF2-like_dom_sf"/>
</dbReference>
<name>A0A1C3RGX5_9PROT</name>
<organism evidence="2 3">
    <name type="scientific">Candidatus Terasakiella magnetica</name>
    <dbReference type="NCBI Taxonomy" id="1867952"/>
    <lineage>
        <taxon>Bacteria</taxon>
        <taxon>Pseudomonadati</taxon>
        <taxon>Pseudomonadota</taxon>
        <taxon>Alphaproteobacteria</taxon>
        <taxon>Rhodospirillales</taxon>
        <taxon>Terasakiellaceae</taxon>
        <taxon>Terasakiella</taxon>
    </lineage>
</organism>
<gene>
    <name evidence="2" type="ORF">MTBPR1_210009</name>
</gene>
<accession>A0A1C3RGX5</accession>
<keyword evidence="3" id="KW-1185">Reference proteome</keyword>
<sequence>MKYIELFEKLTPEAIANCDEIINPDIRFKDPFNDIRGIDLFKRMMFKTLEDVQQPQFHIVDQACSETRHYVRWDFEGRVKGLGLLNLTGMSEITYDEDKRVIEHIDHWDASEQLYEKLPVLGWPITCIKKRLQVS</sequence>
<reference evidence="2 3" key="1">
    <citation type="submission" date="2016-07" db="EMBL/GenBank/DDBJ databases">
        <authorList>
            <person name="Lefevre C.T."/>
        </authorList>
    </citation>
    <scope>NUCLEOTIDE SEQUENCE [LARGE SCALE GENOMIC DNA]</scope>
    <source>
        <strain evidence="2">PR1</strain>
    </source>
</reference>
<protein>
    <recommendedName>
        <fullName evidence="1">SnoaL-like domain-containing protein</fullName>
    </recommendedName>
</protein>
<evidence type="ECO:0000313" key="3">
    <source>
        <dbReference type="Proteomes" id="UP000231658"/>
    </source>
</evidence>
<dbReference type="InterPro" id="IPR037401">
    <property type="entry name" value="SnoaL-like"/>
</dbReference>
<evidence type="ECO:0000313" key="2">
    <source>
        <dbReference type="EMBL" id="SCA56557.1"/>
    </source>
</evidence>
<dbReference type="Gene3D" id="3.10.450.50">
    <property type="match status" value="1"/>
</dbReference>
<dbReference type="AlphaFoldDB" id="A0A1C3RGX5"/>
<dbReference type="Pfam" id="PF12680">
    <property type="entry name" value="SnoaL_2"/>
    <property type="match status" value="1"/>
</dbReference>
<feature type="domain" description="SnoaL-like" evidence="1">
    <location>
        <begin position="7"/>
        <end position="104"/>
    </location>
</feature>
<dbReference type="EMBL" id="FLYE01000014">
    <property type="protein sequence ID" value="SCA56557.1"/>
    <property type="molecule type" value="Genomic_DNA"/>
</dbReference>
<dbReference type="RefSeq" id="WP_069188658.1">
    <property type="nucleotide sequence ID" value="NZ_FLYE01000014.1"/>
</dbReference>
<evidence type="ECO:0000259" key="1">
    <source>
        <dbReference type="Pfam" id="PF12680"/>
    </source>
</evidence>
<dbReference type="SUPFAM" id="SSF54427">
    <property type="entry name" value="NTF2-like"/>
    <property type="match status" value="1"/>
</dbReference>